<organism evidence="2 3">
    <name type="scientific">Labilithrix luteola</name>
    <dbReference type="NCBI Taxonomy" id="1391654"/>
    <lineage>
        <taxon>Bacteria</taxon>
        <taxon>Pseudomonadati</taxon>
        <taxon>Myxococcota</taxon>
        <taxon>Polyangia</taxon>
        <taxon>Polyangiales</taxon>
        <taxon>Labilitrichaceae</taxon>
        <taxon>Labilithrix</taxon>
    </lineage>
</organism>
<sequence>MITSSAWWKQPDGEKHLAVTTTVRQIRENQGYRKALDLMHASLYADRPITGFGICGTQRMTISGLRISLNVIRNMVGTVTSKIACKSRPKPMYLTEGGDYEKRNQAQNLEKFVGGVFYESKTYQECEDAFRECATYGTGAVKVYANHDTGRVVTERVYPWEIVVDDGEAHERKPRNLYQRKYVDRLLLAEQFPDHRDEIMTCEADAEDREFAYQTTADQVLVTEAWHLGESKKSPGRHCIVIANATLVDEVWKAPSFPFAFLRWSKDVSGFFGVGLAEELTGIQREINKLLQQIKKGHGLVAGHWMVQQGTTITQQINNDLAAIIKYAGLMPQYVAPAIIAPEVYSHLWQLYAKAFEIAGVSQMNATGQKPSGLDSAPAQRTYQDIQSERFLEVQRDYEEFVVDISKLAVRAAKEIGGGYQVASVSKNSIEFIKWSDVNLDEESYVVRVYPTALLPSTPAGKLAWAEDMIKAQVIPTEDVLDIVDFPDTEAYAKRANAARRIIERNIATMRDKGLPVSPEPFDPHPLALRLVNEAYHEARLDAVPDTHLELMRQYMATTQKFMQPPPPPPGTGALPTNVPPGAPPPMAGPPPGAPPLPMAA</sequence>
<dbReference type="AlphaFoldDB" id="A0A0K1PTZ0"/>
<name>A0A0K1PTZ0_9BACT</name>
<gene>
    <name evidence="2" type="ORF">AKJ09_03672</name>
</gene>
<evidence type="ECO:0000313" key="2">
    <source>
        <dbReference type="EMBL" id="AKU97008.1"/>
    </source>
</evidence>
<reference evidence="2 3" key="1">
    <citation type="submission" date="2015-08" db="EMBL/GenBank/DDBJ databases">
        <authorList>
            <person name="Babu N.S."/>
            <person name="Beckwith C.J."/>
            <person name="Beseler K.G."/>
            <person name="Brison A."/>
            <person name="Carone J.V."/>
            <person name="Caskin T.P."/>
            <person name="Diamond M."/>
            <person name="Durham M.E."/>
            <person name="Foxe J.M."/>
            <person name="Go M."/>
            <person name="Henderson B.A."/>
            <person name="Jones I.B."/>
            <person name="McGettigan J.A."/>
            <person name="Micheletti S.J."/>
            <person name="Nasrallah M.E."/>
            <person name="Ortiz D."/>
            <person name="Piller C.R."/>
            <person name="Privatt S.R."/>
            <person name="Schneider S.L."/>
            <person name="Sharp S."/>
            <person name="Smith T.C."/>
            <person name="Stanton J.D."/>
            <person name="Ullery H.E."/>
            <person name="Wilson R.J."/>
            <person name="Serrano M.G."/>
            <person name="Buck G."/>
            <person name="Lee V."/>
            <person name="Wang Y."/>
            <person name="Carvalho R."/>
            <person name="Voegtly L."/>
            <person name="Shi R."/>
            <person name="Duckworth R."/>
            <person name="Johnson A."/>
            <person name="Loviza R."/>
            <person name="Walstead R."/>
            <person name="Shah Z."/>
            <person name="Kiflezghi M."/>
            <person name="Wade K."/>
            <person name="Ball S.L."/>
            <person name="Bradley K.W."/>
            <person name="Asai D.J."/>
            <person name="Bowman C.A."/>
            <person name="Russell D.A."/>
            <person name="Pope W.H."/>
            <person name="Jacobs-Sera D."/>
            <person name="Hendrix R.W."/>
            <person name="Hatfull G.F."/>
        </authorList>
    </citation>
    <scope>NUCLEOTIDE SEQUENCE [LARGE SCALE GENOMIC DNA]</scope>
    <source>
        <strain evidence="2 3">DSM 27648</strain>
    </source>
</reference>
<dbReference type="EMBL" id="CP012333">
    <property type="protein sequence ID" value="AKU97008.1"/>
    <property type="molecule type" value="Genomic_DNA"/>
</dbReference>
<evidence type="ECO:0008006" key="4">
    <source>
        <dbReference type="Google" id="ProtNLM"/>
    </source>
</evidence>
<dbReference type="Proteomes" id="UP000064967">
    <property type="component" value="Chromosome"/>
</dbReference>
<keyword evidence="3" id="KW-1185">Reference proteome</keyword>
<protein>
    <recommendedName>
        <fullName evidence="4">Portal protein</fullName>
    </recommendedName>
</protein>
<dbReference type="RefSeq" id="WP_146648223.1">
    <property type="nucleotide sequence ID" value="NZ_CP012333.1"/>
</dbReference>
<dbReference type="STRING" id="1391654.AKJ09_03672"/>
<accession>A0A0K1PTZ0</accession>
<evidence type="ECO:0000256" key="1">
    <source>
        <dbReference type="SAM" id="MobiDB-lite"/>
    </source>
</evidence>
<feature type="compositionally biased region" description="Pro residues" evidence="1">
    <location>
        <begin position="578"/>
        <end position="601"/>
    </location>
</feature>
<proteinExistence type="predicted"/>
<dbReference type="KEGG" id="llu:AKJ09_03672"/>
<evidence type="ECO:0000313" key="3">
    <source>
        <dbReference type="Proteomes" id="UP000064967"/>
    </source>
</evidence>
<feature type="region of interest" description="Disordered" evidence="1">
    <location>
        <begin position="561"/>
        <end position="601"/>
    </location>
</feature>